<evidence type="ECO:0000256" key="6">
    <source>
        <dbReference type="ARBA" id="ARBA00022989"/>
    </source>
</evidence>
<evidence type="ECO:0000313" key="12">
    <source>
        <dbReference type="Proteomes" id="UP000504882"/>
    </source>
</evidence>
<keyword evidence="8 9" id="KW-0472">Membrane</keyword>
<dbReference type="PANTHER" id="PTHR42982:SF8">
    <property type="entry name" value="SEC-INDEPENDENT PROTEIN TRANSLOCASE PROTEIN TATA"/>
    <property type="match status" value="1"/>
</dbReference>
<dbReference type="EMBL" id="SMNA01000006">
    <property type="protein sequence ID" value="TDE92517.1"/>
    <property type="molecule type" value="Genomic_DNA"/>
</dbReference>
<evidence type="ECO:0000256" key="8">
    <source>
        <dbReference type="ARBA" id="ARBA00023136"/>
    </source>
</evidence>
<comment type="function">
    <text evidence="9">Part of the twin-arginine translocation (Tat) system that transports large folded proteins containing a characteristic twin-arginine motif in their signal peptide across membranes. TatA could form the protein-conducting channel of the Tat system.</text>
</comment>
<dbReference type="HAMAP" id="MF_00236">
    <property type="entry name" value="TatA_E"/>
    <property type="match status" value="1"/>
</dbReference>
<evidence type="ECO:0000256" key="9">
    <source>
        <dbReference type="HAMAP-Rule" id="MF_00236"/>
    </source>
</evidence>
<feature type="region of interest" description="Disordered" evidence="10">
    <location>
        <begin position="44"/>
        <end position="95"/>
    </location>
</feature>
<evidence type="ECO:0000256" key="2">
    <source>
        <dbReference type="ARBA" id="ARBA00022448"/>
    </source>
</evidence>
<dbReference type="InterPro" id="IPR006312">
    <property type="entry name" value="TatA/E"/>
</dbReference>
<keyword evidence="4 9" id="KW-0812">Transmembrane</keyword>
<organism evidence="11 12">
    <name type="scientific">Occultella glacieicola</name>
    <dbReference type="NCBI Taxonomy" id="2518684"/>
    <lineage>
        <taxon>Bacteria</taxon>
        <taxon>Bacillati</taxon>
        <taxon>Actinomycetota</taxon>
        <taxon>Actinomycetes</taxon>
        <taxon>Micrococcales</taxon>
        <taxon>Ruaniaceae</taxon>
        <taxon>Occultella</taxon>
    </lineage>
</organism>
<comment type="similarity">
    <text evidence="9">Belongs to the TatA/E family.</text>
</comment>
<keyword evidence="7 9" id="KW-0811">Translocation</keyword>
<dbReference type="PANTHER" id="PTHR42982">
    <property type="entry name" value="SEC-INDEPENDENT PROTEIN TRANSLOCASE PROTEIN TATA"/>
    <property type="match status" value="1"/>
</dbReference>
<comment type="caution">
    <text evidence="11">The sequence shown here is derived from an EMBL/GenBank/DDBJ whole genome shotgun (WGS) entry which is preliminary data.</text>
</comment>
<keyword evidence="12" id="KW-1185">Reference proteome</keyword>
<sequence>MRLQPVHLIILLVLVLLIFGAAKLPDITRNVGKSMKIFKQEVKELRDDTDPNQPPATGSDATPPAAGTDAPTVTTPPQQGGGGTPPGSAPGDTNR</sequence>
<proteinExistence type="inferred from homology"/>
<comment type="subunit">
    <text evidence="9">The Tat system comprises two distinct complexes: a TatABC complex, containing multiple copies of TatA, TatB and TatC subunits, and a separate TatA complex, containing only TatA subunits. Substrates initially bind to the TatABC complex, which probably triggers association of the separate TatA complex to form the active translocon.</text>
</comment>
<keyword evidence="6 9" id="KW-1133">Transmembrane helix</keyword>
<keyword evidence="2 9" id="KW-0813">Transport</keyword>
<dbReference type="RefSeq" id="WP_133108147.1">
    <property type="nucleotide sequence ID" value="NZ_SMNA01000006.1"/>
</dbReference>
<dbReference type="InterPro" id="IPR003369">
    <property type="entry name" value="TatA/B/E"/>
</dbReference>
<keyword evidence="5 9" id="KW-0653">Protein transport</keyword>
<evidence type="ECO:0000256" key="3">
    <source>
        <dbReference type="ARBA" id="ARBA00022475"/>
    </source>
</evidence>
<dbReference type="NCBIfam" id="TIGR01411">
    <property type="entry name" value="tatAE"/>
    <property type="match status" value="1"/>
</dbReference>
<dbReference type="Gene3D" id="1.20.5.3310">
    <property type="match status" value="1"/>
</dbReference>
<name>A0ABY2E1P6_9MICO</name>
<evidence type="ECO:0000256" key="7">
    <source>
        <dbReference type="ARBA" id="ARBA00023010"/>
    </source>
</evidence>
<evidence type="ECO:0000313" key="11">
    <source>
        <dbReference type="EMBL" id="TDE92517.1"/>
    </source>
</evidence>
<evidence type="ECO:0000256" key="4">
    <source>
        <dbReference type="ARBA" id="ARBA00022692"/>
    </source>
</evidence>
<feature type="compositionally biased region" description="Low complexity" evidence="10">
    <location>
        <begin position="61"/>
        <end position="78"/>
    </location>
</feature>
<evidence type="ECO:0000256" key="1">
    <source>
        <dbReference type="ARBA" id="ARBA00004162"/>
    </source>
</evidence>
<evidence type="ECO:0000256" key="5">
    <source>
        <dbReference type="ARBA" id="ARBA00022927"/>
    </source>
</evidence>
<dbReference type="NCBIfam" id="NF001854">
    <property type="entry name" value="PRK00575.1"/>
    <property type="match status" value="1"/>
</dbReference>
<dbReference type="Proteomes" id="UP000504882">
    <property type="component" value="Unassembled WGS sequence"/>
</dbReference>
<keyword evidence="3 9" id="KW-1003">Cell membrane</keyword>
<dbReference type="Pfam" id="PF02416">
    <property type="entry name" value="TatA_B_E"/>
    <property type="match status" value="1"/>
</dbReference>
<protein>
    <recommendedName>
        <fullName evidence="9">Sec-independent protein translocase protein TatA</fullName>
    </recommendedName>
</protein>
<reference evidence="11 12" key="1">
    <citation type="submission" date="2019-03" db="EMBL/GenBank/DDBJ databases">
        <title>Genomic features of bacteria from cold environments.</title>
        <authorList>
            <person name="Shen L."/>
        </authorList>
    </citation>
    <scope>NUCLEOTIDE SEQUENCE [LARGE SCALE GENOMIC DNA]</scope>
    <source>
        <strain evidence="12">T3246-1</strain>
    </source>
</reference>
<comment type="subcellular location">
    <subcellularLocation>
        <location evidence="1 9">Cell membrane</location>
        <topology evidence="1 9">Single-pass membrane protein</topology>
    </subcellularLocation>
</comment>
<accession>A0ABY2E1P6</accession>
<gene>
    <name evidence="9 11" type="primary">tatA</name>
    <name evidence="11" type="ORF">EXU48_13245</name>
</gene>
<evidence type="ECO:0000256" key="10">
    <source>
        <dbReference type="SAM" id="MobiDB-lite"/>
    </source>
</evidence>